<protein>
    <recommendedName>
        <fullName evidence="3">Ketosynthase family 3 (KS3) domain-containing protein</fullName>
    </recommendedName>
</protein>
<feature type="domain" description="Ketosynthase family 3 (KS3)" evidence="3">
    <location>
        <begin position="1"/>
        <end position="158"/>
    </location>
</feature>
<gene>
    <name evidence="4" type="ORF">H9Y04_43860</name>
</gene>
<keyword evidence="1" id="KW-0808">Transferase</keyword>
<dbReference type="InterPro" id="IPR014031">
    <property type="entry name" value="Ketoacyl_synth_C"/>
</dbReference>
<sequence>MPRALLSGYSTTGDAHHATAPDPEGRGLRRAVSAALAMAGAAPSDVAHVNAHGTGTRLNDRAEAVVIREVYEAGAPTVTSAKGALGHTMGAAGAVEAALTVEALARGIAPPTANHIRPGPDTDGIDVVAGQARDQRIDLALSHSLGFGGHNTVLAFTAP</sequence>
<proteinExistence type="predicted"/>
<accession>A0ABR7SVE3</accession>
<dbReference type="RefSeq" id="WP_187819883.1">
    <property type="nucleotide sequence ID" value="NZ_JACTVJ010000043.1"/>
</dbReference>
<dbReference type="PROSITE" id="PS52004">
    <property type="entry name" value="KS3_2"/>
    <property type="match status" value="1"/>
</dbReference>
<organism evidence="4 5">
    <name type="scientific">Streptomyces polyasparticus</name>
    <dbReference type="NCBI Taxonomy" id="2767826"/>
    <lineage>
        <taxon>Bacteria</taxon>
        <taxon>Bacillati</taxon>
        <taxon>Actinomycetota</taxon>
        <taxon>Actinomycetes</taxon>
        <taxon>Kitasatosporales</taxon>
        <taxon>Streptomycetaceae</taxon>
        <taxon>Streptomyces</taxon>
    </lineage>
</organism>
<dbReference type="InterPro" id="IPR016039">
    <property type="entry name" value="Thiolase-like"/>
</dbReference>
<evidence type="ECO:0000313" key="5">
    <source>
        <dbReference type="Proteomes" id="UP000642284"/>
    </source>
</evidence>
<dbReference type="PANTHER" id="PTHR11712:SF347">
    <property type="entry name" value="BETA KETOACYL-ACYL CARRIER PROTEIN SYNTHASE"/>
    <property type="match status" value="1"/>
</dbReference>
<evidence type="ECO:0000256" key="2">
    <source>
        <dbReference type="SAM" id="MobiDB-lite"/>
    </source>
</evidence>
<evidence type="ECO:0000313" key="4">
    <source>
        <dbReference type="EMBL" id="MBC9719465.1"/>
    </source>
</evidence>
<dbReference type="SUPFAM" id="SSF53901">
    <property type="entry name" value="Thiolase-like"/>
    <property type="match status" value="1"/>
</dbReference>
<feature type="compositionally biased region" description="Basic and acidic residues" evidence="2">
    <location>
        <begin position="14"/>
        <end position="26"/>
    </location>
</feature>
<dbReference type="EMBL" id="JACTVJ010000043">
    <property type="protein sequence ID" value="MBC9719465.1"/>
    <property type="molecule type" value="Genomic_DNA"/>
</dbReference>
<dbReference type="Proteomes" id="UP000642284">
    <property type="component" value="Unassembled WGS sequence"/>
</dbReference>
<comment type="caution">
    <text evidence="4">The sequence shown here is derived from an EMBL/GenBank/DDBJ whole genome shotgun (WGS) entry which is preliminary data.</text>
</comment>
<dbReference type="Pfam" id="PF02801">
    <property type="entry name" value="Ketoacyl-synt_C"/>
    <property type="match status" value="1"/>
</dbReference>
<feature type="region of interest" description="Disordered" evidence="2">
    <location>
        <begin position="1"/>
        <end position="26"/>
    </location>
</feature>
<dbReference type="InterPro" id="IPR020841">
    <property type="entry name" value="PKS_Beta-ketoAc_synthase_dom"/>
</dbReference>
<keyword evidence="5" id="KW-1185">Reference proteome</keyword>
<dbReference type="PANTHER" id="PTHR11712">
    <property type="entry name" value="POLYKETIDE SYNTHASE-RELATED"/>
    <property type="match status" value="1"/>
</dbReference>
<dbReference type="Gene3D" id="3.40.47.10">
    <property type="match status" value="1"/>
</dbReference>
<name>A0ABR7SVE3_9ACTN</name>
<reference evidence="4 5" key="1">
    <citation type="submission" date="2020-08" db="EMBL/GenBank/DDBJ databases">
        <title>Genemic of Streptomyces polyaspartic.</title>
        <authorList>
            <person name="Liu W."/>
        </authorList>
    </citation>
    <scope>NUCLEOTIDE SEQUENCE [LARGE SCALE GENOMIC DNA]</scope>
    <source>
        <strain evidence="4 5">TRM66268-LWL</strain>
    </source>
</reference>
<evidence type="ECO:0000259" key="3">
    <source>
        <dbReference type="PROSITE" id="PS52004"/>
    </source>
</evidence>
<dbReference type="InterPro" id="IPR000794">
    <property type="entry name" value="Beta-ketoacyl_synthase"/>
</dbReference>
<evidence type="ECO:0000256" key="1">
    <source>
        <dbReference type="ARBA" id="ARBA00022679"/>
    </source>
</evidence>